<sequence>MSPPLRPHALALAVGAALALAAALPARAAETPAPAEPYRDRIIAAEALEPLPPEEDEIASTEGLPRSLTVDLLTSRTDRGDESFHEQGLSVGAFWETAALGSFSLDATLLHSDRSRDEVDPWGGTATLWQRGLFLDGGWRVNNGLGVLNTGLPSLLREQYRFILPSVTFAGAGTEWLQTERNLQLQASYGRGGSFDGARVVGFDLADGDVASFASQWQWAPGWTGAAAALATDGRLIPDDDGGLLVEESQTRALLVATGWKDADDGVTVTLQSSDGDLGNAIGAWADGRADRGRYSHRYGLFRLEPGLAWGALPIANDAQGGYYRLAYQHARWSWNAGLDRIDSVSGDSFEGTYGNVYARYQANTRTGVGGGVNVRDSQFSTAYSTQLFLDRTHRWGQSRLQYDHLDGGAGGNDSWELKLDHALPMKQGTRLSFSLTHGSLSFDGEPATETSSFAAIGGLNLTDRITLDGSARYSRGSGPEAFRGTDLNLNLSWRIATRWWLIGSVFENRGSRRSPFILDPLAPDTYYDLPRDRSIFLSLRYERRAGTPSAVLGGAPGSAVGSIGGSVYLDDNGDGERAASELPAANVTVVLDGRYSVRTDSQGNFEFPRVAVGAHVITVLPDNLPLPWSLDEEADKRSIEVKVREQQRVDIGARRPR</sequence>
<name>A0A5C4RVZ7_9GAMM</name>
<evidence type="ECO:0000256" key="1">
    <source>
        <dbReference type="SAM" id="SignalP"/>
    </source>
</evidence>
<keyword evidence="2" id="KW-0378">Hydrolase</keyword>
<dbReference type="RefSeq" id="WP_139446412.1">
    <property type="nucleotide sequence ID" value="NZ_SMDR01000001.1"/>
</dbReference>
<dbReference type="Proteomes" id="UP000305760">
    <property type="component" value="Unassembled WGS sequence"/>
</dbReference>
<accession>A0A5C4RVZ7</accession>
<dbReference type="SUPFAM" id="SSF117074">
    <property type="entry name" value="Hypothetical protein PA1324"/>
    <property type="match status" value="1"/>
</dbReference>
<dbReference type="AlphaFoldDB" id="A0A5C4RVZ7"/>
<dbReference type="EMBL" id="SMDR01000001">
    <property type="protein sequence ID" value="TNJ35204.1"/>
    <property type="molecule type" value="Genomic_DNA"/>
</dbReference>
<keyword evidence="3" id="KW-1185">Reference proteome</keyword>
<dbReference type="InterPro" id="IPR013783">
    <property type="entry name" value="Ig-like_fold"/>
</dbReference>
<organism evidence="2 3">
    <name type="scientific">Arenimonas terrae</name>
    <dbReference type="NCBI Taxonomy" id="2546226"/>
    <lineage>
        <taxon>Bacteria</taxon>
        <taxon>Pseudomonadati</taxon>
        <taxon>Pseudomonadota</taxon>
        <taxon>Gammaproteobacteria</taxon>
        <taxon>Lysobacterales</taxon>
        <taxon>Lysobacteraceae</taxon>
        <taxon>Arenimonas</taxon>
    </lineage>
</organism>
<gene>
    <name evidence="2" type="ORF">E1B00_05430</name>
</gene>
<keyword evidence="1" id="KW-0732">Signal</keyword>
<dbReference type="OrthoDB" id="5964286at2"/>
<keyword evidence="2" id="KW-0121">Carboxypeptidase</keyword>
<feature type="signal peptide" evidence="1">
    <location>
        <begin position="1"/>
        <end position="28"/>
    </location>
</feature>
<proteinExistence type="predicted"/>
<comment type="caution">
    <text evidence="2">The sequence shown here is derived from an EMBL/GenBank/DDBJ whole genome shotgun (WGS) entry which is preliminary data.</text>
</comment>
<evidence type="ECO:0000313" key="3">
    <source>
        <dbReference type="Proteomes" id="UP000305760"/>
    </source>
</evidence>
<reference evidence="2 3" key="1">
    <citation type="submission" date="2019-03" db="EMBL/GenBank/DDBJ databases">
        <title>Arenimonas daejeonensis sp. nov., isolated from compost.</title>
        <authorList>
            <person name="Jeon C.O."/>
        </authorList>
    </citation>
    <scope>NUCLEOTIDE SEQUENCE [LARGE SCALE GENOMIC DNA]</scope>
    <source>
        <strain evidence="2 3">R29</strain>
    </source>
</reference>
<evidence type="ECO:0000313" key="2">
    <source>
        <dbReference type="EMBL" id="TNJ35204.1"/>
    </source>
</evidence>
<feature type="chain" id="PRO_5022994794" evidence="1">
    <location>
        <begin position="29"/>
        <end position="658"/>
    </location>
</feature>
<dbReference type="Gene3D" id="2.60.40.10">
    <property type="entry name" value="Immunoglobulins"/>
    <property type="match status" value="1"/>
</dbReference>
<protein>
    <submittedName>
        <fullName evidence="2">Carboxypeptidase regulatory-like domain-containing protein</fullName>
    </submittedName>
</protein>
<keyword evidence="2" id="KW-0645">Protease</keyword>
<dbReference type="GO" id="GO:0004180">
    <property type="term" value="F:carboxypeptidase activity"/>
    <property type="evidence" value="ECO:0007669"/>
    <property type="project" value="UniProtKB-KW"/>
</dbReference>